<accession>A0A417ZHT7</accession>
<proteinExistence type="predicted"/>
<reference evidence="1 2" key="1">
    <citation type="submission" date="2018-07" db="EMBL/GenBank/DDBJ databases">
        <title>Genome sequences of six Lactobacillus spp. isolated from bumble bee guts.</title>
        <authorList>
            <person name="Motta E.V.S."/>
            <person name="Moran N.A."/>
        </authorList>
    </citation>
    <scope>NUCLEOTIDE SEQUENCE [LARGE SCALE GENOMIC DNA]</scope>
    <source>
        <strain evidence="1 2">BI-1.1</strain>
    </source>
</reference>
<comment type="caution">
    <text evidence="1">The sequence shown here is derived from an EMBL/GenBank/DDBJ whole genome shotgun (WGS) entry which is preliminary data.</text>
</comment>
<dbReference type="EMBL" id="QOCR01000002">
    <property type="protein sequence ID" value="RHW51291.1"/>
    <property type="molecule type" value="Genomic_DNA"/>
</dbReference>
<dbReference type="Proteomes" id="UP000284109">
    <property type="component" value="Unassembled WGS sequence"/>
</dbReference>
<evidence type="ECO:0000313" key="1">
    <source>
        <dbReference type="EMBL" id="RHW51291.1"/>
    </source>
</evidence>
<name>A0A417ZHT7_9LACO</name>
<keyword evidence="2" id="KW-1185">Reference proteome</keyword>
<dbReference type="AlphaFoldDB" id="A0A417ZHT7"/>
<gene>
    <name evidence="1" type="ORF">DS831_04525</name>
</gene>
<protein>
    <submittedName>
        <fullName evidence="1">Uncharacterized protein</fullName>
    </submittedName>
</protein>
<dbReference type="RefSeq" id="WP_118900817.1">
    <property type="nucleotide sequence ID" value="NZ_QOCR01000002.1"/>
</dbReference>
<evidence type="ECO:0000313" key="2">
    <source>
        <dbReference type="Proteomes" id="UP000284109"/>
    </source>
</evidence>
<sequence>MKYDNLPYQMGRIKALGDMTDAVTYPILMAAFNGEHEAHITTNKPLNRDELISLQDQEINVIKHDDYNYSVSWKY</sequence>
<organism evidence="1 2">
    <name type="scientific">Bombilactobacillus bombi</name>
    <dbReference type="NCBI Taxonomy" id="1303590"/>
    <lineage>
        <taxon>Bacteria</taxon>
        <taxon>Bacillati</taxon>
        <taxon>Bacillota</taxon>
        <taxon>Bacilli</taxon>
        <taxon>Lactobacillales</taxon>
        <taxon>Lactobacillaceae</taxon>
        <taxon>Bombilactobacillus</taxon>
    </lineage>
</organism>